<comment type="similarity">
    <text evidence="1">Belongs to the vitamin uptake transporter (VUT/ECF) (TC 2.A.88) family. Q precursor transporter subfamily.</text>
</comment>
<dbReference type="AlphaFoldDB" id="A0AAP4F7I3"/>
<dbReference type="InterPro" id="IPR003744">
    <property type="entry name" value="YhhQ"/>
</dbReference>
<reference evidence="2" key="1">
    <citation type="submission" date="2023-05" db="EMBL/GenBank/DDBJ databases">
        <title>Metabolic capabilities are highly conserved among human nasal-associated Corynebacterium species in pangenomic analyses.</title>
        <authorList>
            <person name="Tran T.H."/>
            <person name="Roberts A.Q."/>
            <person name="Escapa I.F."/>
            <person name="Gao W."/>
            <person name="Conlan S."/>
            <person name="Kong H."/>
            <person name="Segre J.A."/>
            <person name="Kelly M.S."/>
            <person name="Lemon K.P."/>
        </authorList>
    </citation>
    <scope>NUCLEOTIDE SEQUENCE</scope>
    <source>
        <strain evidence="2">KPL2654</strain>
    </source>
</reference>
<feature type="transmembrane region" description="Helical" evidence="1">
    <location>
        <begin position="87"/>
        <end position="110"/>
    </location>
</feature>
<feature type="transmembrane region" description="Helical" evidence="1">
    <location>
        <begin position="196"/>
        <end position="225"/>
    </location>
</feature>
<feature type="transmembrane region" description="Helical" evidence="1">
    <location>
        <begin position="170"/>
        <end position="190"/>
    </location>
</feature>
<evidence type="ECO:0000313" key="3">
    <source>
        <dbReference type="Proteomes" id="UP001226160"/>
    </source>
</evidence>
<accession>A0AAP4F7I3</accession>
<name>A0AAP4F7I3_9CORY</name>
<keyword evidence="1" id="KW-0472">Membrane</keyword>
<gene>
    <name evidence="2" type="ORF">QPX54_03440</name>
</gene>
<dbReference type="RefSeq" id="WP_018119943.1">
    <property type="nucleotide sequence ID" value="NZ_CBCRTU010000002.1"/>
</dbReference>
<sequence>MATNSAEPLIDQADKKSTARYIPVRAGLYPIFVAAFVVVFVISNITASKGVTIGPLVTDGAFFLFPIAYVIGDVLAECYGFKATRVAIWTGFTSALGAVIAFYIAIWLPAADFYENQEAFSTVLGLVPQIVAASLAGYAVGQLLNAWVLTKMKNRDASAPLWQRLMGSTVVGEFGDTLVFCLIAATAIGISTLPDLINYVVVGFVWKTAMEAILLPVTYSVVGWVKKREL</sequence>
<keyword evidence="1" id="KW-0812">Transmembrane</keyword>
<keyword evidence="1" id="KW-0813">Transport</keyword>
<dbReference type="GeneID" id="64189170"/>
<protein>
    <recommendedName>
        <fullName evidence="1">Probable queuosine precursor transporter</fullName>
        <shortName evidence="1">Q precursor transporter</shortName>
    </recommendedName>
</protein>
<dbReference type="HAMAP" id="MF_02088">
    <property type="entry name" value="Q_prec_transport"/>
    <property type="match status" value="1"/>
</dbReference>
<feature type="transmembrane region" description="Helical" evidence="1">
    <location>
        <begin position="26"/>
        <end position="47"/>
    </location>
</feature>
<dbReference type="GO" id="GO:0022857">
    <property type="term" value="F:transmembrane transporter activity"/>
    <property type="evidence" value="ECO:0007669"/>
    <property type="project" value="UniProtKB-UniRule"/>
</dbReference>
<dbReference type="PANTHER" id="PTHR34300">
    <property type="entry name" value="QUEUOSINE PRECURSOR TRANSPORTER-RELATED"/>
    <property type="match status" value="1"/>
</dbReference>
<evidence type="ECO:0000313" key="2">
    <source>
        <dbReference type="EMBL" id="MDK4325569.1"/>
    </source>
</evidence>
<organism evidence="2 3">
    <name type="scientific">Corynebacterium propinquum</name>
    <dbReference type="NCBI Taxonomy" id="43769"/>
    <lineage>
        <taxon>Bacteria</taxon>
        <taxon>Bacillati</taxon>
        <taxon>Actinomycetota</taxon>
        <taxon>Actinomycetes</taxon>
        <taxon>Mycobacteriales</taxon>
        <taxon>Corynebacteriaceae</taxon>
        <taxon>Corynebacterium</taxon>
    </lineage>
</organism>
<dbReference type="Proteomes" id="UP001226160">
    <property type="component" value="Unassembled WGS sequence"/>
</dbReference>
<dbReference type="NCBIfam" id="TIGR00697">
    <property type="entry name" value="queuosine precursor transporter"/>
    <property type="match status" value="1"/>
</dbReference>
<comment type="function">
    <text evidence="1">Involved in the import of queuosine (Q) precursors, required for Q precursor salvage.</text>
</comment>
<keyword evidence="1" id="KW-1003">Cell membrane</keyword>
<feature type="transmembrane region" description="Helical" evidence="1">
    <location>
        <begin position="53"/>
        <end position="75"/>
    </location>
</feature>
<dbReference type="Pfam" id="PF02592">
    <property type="entry name" value="Vut_1"/>
    <property type="match status" value="1"/>
</dbReference>
<dbReference type="PANTHER" id="PTHR34300:SF2">
    <property type="entry name" value="QUEUOSINE PRECURSOR TRANSPORTER-RELATED"/>
    <property type="match status" value="1"/>
</dbReference>
<comment type="caution">
    <text evidence="2">The sequence shown here is derived from an EMBL/GenBank/DDBJ whole genome shotgun (WGS) entry which is preliminary data.</text>
</comment>
<proteinExistence type="inferred from homology"/>
<comment type="subcellular location">
    <subcellularLocation>
        <location evidence="1">Cell membrane</location>
        <topology evidence="1">Multi-pass membrane protein</topology>
    </subcellularLocation>
</comment>
<feature type="transmembrane region" description="Helical" evidence="1">
    <location>
        <begin position="130"/>
        <end position="149"/>
    </location>
</feature>
<evidence type="ECO:0000256" key="1">
    <source>
        <dbReference type="HAMAP-Rule" id="MF_02088"/>
    </source>
</evidence>
<dbReference type="EMBL" id="JASNVP010000003">
    <property type="protein sequence ID" value="MDK4325569.1"/>
    <property type="molecule type" value="Genomic_DNA"/>
</dbReference>
<dbReference type="GO" id="GO:0005886">
    <property type="term" value="C:plasma membrane"/>
    <property type="evidence" value="ECO:0007669"/>
    <property type="project" value="UniProtKB-SubCell"/>
</dbReference>
<keyword evidence="1" id="KW-1133">Transmembrane helix</keyword>